<evidence type="ECO:0000313" key="1">
    <source>
        <dbReference type="EMBL" id="CAC8530290.1"/>
    </source>
</evidence>
<name>A0A7I8NNL8_STAAU</name>
<reference evidence="1 2" key="1">
    <citation type="submission" date="2020-06" db="EMBL/GenBank/DDBJ databases">
        <authorList>
            <consortium name="Pathogen Informatics"/>
        </authorList>
    </citation>
    <scope>NUCLEOTIDE SEQUENCE [LARGE SCALE GENOMIC DNA]</scope>
    <source>
        <strain evidence="1 2">MOS222</strain>
    </source>
</reference>
<dbReference type="Proteomes" id="UP000507408">
    <property type="component" value="Unassembled WGS sequence"/>
</dbReference>
<gene>
    <name evidence="1" type="ORF">SAMEA70245418_02270</name>
</gene>
<dbReference type="EMBL" id="CAIIKR010000006">
    <property type="protein sequence ID" value="CAC8530290.1"/>
    <property type="molecule type" value="Genomic_DNA"/>
</dbReference>
<proteinExistence type="predicted"/>
<protein>
    <submittedName>
        <fullName evidence="1">Uncharacterized protein</fullName>
    </submittedName>
</protein>
<comment type="caution">
    <text evidence="1">The sequence shown here is derived from an EMBL/GenBank/DDBJ whole genome shotgun (WGS) entry which is preliminary data.</text>
</comment>
<dbReference type="AlphaFoldDB" id="A0A7I8NNL8"/>
<sequence>MSQAFSVMFENERENCCVDKYNIGNKLTRRVIMMNRN</sequence>
<evidence type="ECO:0000313" key="2">
    <source>
        <dbReference type="Proteomes" id="UP000507408"/>
    </source>
</evidence>
<accession>A0A7I8NNL8</accession>
<organism evidence="1 2">
    <name type="scientific">Staphylococcus aureus</name>
    <dbReference type="NCBI Taxonomy" id="1280"/>
    <lineage>
        <taxon>Bacteria</taxon>
        <taxon>Bacillati</taxon>
        <taxon>Bacillota</taxon>
        <taxon>Bacilli</taxon>
        <taxon>Bacillales</taxon>
        <taxon>Staphylococcaceae</taxon>
        <taxon>Staphylococcus</taxon>
    </lineage>
</organism>